<keyword evidence="3" id="KW-0804">Transcription</keyword>
<name>A0A1H2R3H5_9GAMM</name>
<evidence type="ECO:0000259" key="5">
    <source>
        <dbReference type="PROSITE" id="PS50977"/>
    </source>
</evidence>
<evidence type="ECO:0000256" key="3">
    <source>
        <dbReference type="ARBA" id="ARBA00023163"/>
    </source>
</evidence>
<dbReference type="InterPro" id="IPR001647">
    <property type="entry name" value="HTH_TetR"/>
</dbReference>
<evidence type="ECO:0000313" key="7">
    <source>
        <dbReference type="Proteomes" id="UP000199675"/>
    </source>
</evidence>
<dbReference type="PANTHER" id="PTHR47506:SF1">
    <property type="entry name" value="HTH-TYPE TRANSCRIPTIONAL REGULATOR YJDC"/>
    <property type="match status" value="1"/>
</dbReference>
<protein>
    <submittedName>
        <fullName evidence="6">Transcriptional regulator, TetR family</fullName>
    </submittedName>
</protein>
<keyword evidence="1" id="KW-0805">Transcription regulation</keyword>
<dbReference type="EMBL" id="FNNE01000001">
    <property type="protein sequence ID" value="SDW13937.1"/>
    <property type="molecule type" value="Genomic_DNA"/>
</dbReference>
<feature type="DNA-binding region" description="H-T-H motif" evidence="4">
    <location>
        <begin position="38"/>
        <end position="57"/>
    </location>
</feature>
<dbReference type="AlphaFoldDB" id="A0A1H2R3H5"/>
<evidence type="ECO:0000256" key="2">
    <source>
        <dbReference type="ARBA" id="ARBA00023125"/>
    </source>
</evidence>
<dbReference type="PANTHER" id="PTHR47506">
    <property type="entry name" value="TRANSCRIPTIONAL REGULATORY PROTEIN"/>
    <property type="match status" value="1"/>
</dbReference>
<feature type="domain" description="HTH tetR-type" evidence="5">
    <location>
        <begin position="15"/>
        <end position="75"/>
    </location>
</feature>
<dbReference type="GO" id="GO:0003677">
    <property type="term" value="F:DNA binding"/>
    <property type="evidence" value="ECO:0007669"/>
    <property type="project" value="UniProtKB-UniRule"/>
</dbReference>
<organism evidence="6 7">
    <name type="scientific">Marinobacter mobilis</name>
    <dbReference type="NCBI Taxonomy" id="488533"/>
    <lineage>
        <taxon>Bacteria</taxon>
        <taxon>Pseudomonadati</taxon>
        <taxon>Pseudomonadota</taxon>
        <taxon>Gammaproteobacteria</taxon>
        <taxon>Pseudomonadales</taxon>
        <taxon>Marinobacteraceae</taxon>
        <taxon>Marinobacter</taxon>
    </lineage>
</organism>
<evidence type="ECO:0000256" key="4">
    <source>
        <dbReference type="PROSITE-ProRule" id="PRU00335"/>
    </source>
</evidence>
<sequence length="200" mass="22222">MNQNTHDVGSEADTAALRKQLVNSARDVVRREGMAALNFEQLASLTGTPQTTLQTLFNDKPGLIRALYESWVEEWQQRLMSAIPTTPVDALMRRAAHIYRELACSDRALLLASTTPVAIEADLFGVLGRSAAFELFANFVKTGMAERRLRVSADPEATVRTLWAGIHGAVIMEVCGDYDEQRGRQAMDEMIDLLTRGLQR</sequence>
<dbReference type="RefSeq" id="WP_091811260.1">
    <property type="nucleotide sequence ID" value="NZ_FNNE01000001.1"/>
</dbReference>
<dbReference type="InterPro" id="IPR036271">
    <property type="entry name" value="Tet_transcr_reg_TetR-rel_C_sf"/>
</dbReference>
<dbReference type="STRING" id="488533.SAMN04487960_101404"/>
<dbReference type="Proteomes" id="UP000199675">
    <property type="component" value="Unassembled WGS sequence"/>
</dbReference>
<reference evidence="6 7" key="1">
    <citation type="submission" date="2016-10" db="EMBL/GenBank/DDBJ databases">
        <authorList>
            <person name="de Groot N.N."/>
        </authorList>
    </citation>
    <scope>NUCLEOTIDE SEQUENCE [LARGE SCALE GENOMIC DNA]</scope>
    <source>
        <strain evidence="6 7">CGMCC 1.7059</strain>
    </source>
</reference>
<dbReference type="OrthoDB" id="7223515at2"/>
<dbReference type="SUPFAM" id="SSF46689">
    <property type="entry name" value="Homeodomain-like"/>
    <property type="match status" value="1"/>
</dbReference>
<accession>A0A1H2R3H5</accession>
<proteinExistence type="predicted"/>
<evidence type="ECO:0000256" key="1">
    <source>
        <dbReference type="ARBA" id="ARBA00023015"/>
    </source>
</evidence>
<dbReference type="InterPro" id="IPR009057">
    <property type="entry name" value="Homeodomain-like_sf"/>
</dbReference>
<keyword evidence="2 4" id="KW-0238">DNA-binding</keyword>
<gene>
    <name evidence="6" type="ORF">SAMN04487960_101404</name>
</gene>
<dbReference type="Gene3D" id="1.10.357.10">
    <property type="entry name" value="Tetracycline Repressor, domain 2"/>
    <property type="match status" value="1"/>
</dbReference>
<dbReference type="PROSITE" id="PS50977">
    <property type="entry name" value="HTH_TETR_2"/>
    <property type="match status" value="1"/>
</dbReference>
<evidence type="ECO:0000313" key="6">
    <source>
        <dbReference type="EMBL" id="SDW13937.1"/>
    </source>
</evidence>
<keyword evidence="7" id="KW-1185">Reference proteome</keyword>
<dbReference type="SUPFAM" id="SSF48498">
    <property type="entry name" value="Tetracyclin repressor-like, C-terminal domain"/>
    <property type="match status" value="1"/>
</dbReference>